<proteinExistence type="predicted"/>
<gene>
    <name evidence="1" type="ORF">EXE63_11825</name>
</gene>
<dbReference type="AlphaFoldDB" id="A0A6H0S594"/>
<dbReference type="KEGG" id="mfre:EXE63_11825"/>
<dbReference type="InterPro" id="IPR049709">
    <property type="entry name" value="IniB-like_N"/>
</dbReference>
<name>A0A6H0S594_9MYCO</name>
<dbReference type="Proteomes" id="UP000501849">
    <property type="component" value="Chromosome"/>
</dbReference>
<keyword evidence="2" id="KW-1185">Reference proteome</keyword>
<evidence type="ECO:0000313" key="2">
    <source>
        <dbReference type="Proteomes" id="UP000501849"/>
    </source>
</evidence>
<dbReference type="NCBIfam" id="NF038176">
    <property type="entry name" value="Rv0340_fam"/>
    <property type="match status" value="1"/>
</dbReference>
<protein>
    <submittedName>
        <fullName evidence="1">Uncharacterized protein</fullName>
    </submittedName>
</protein>
<dbReference type="RefSeq" id="WP_168142116.1">
    <property type="nucleotide sequence ID" value="NZ_CBCSDT010000132.1"/>
</dbReference>
<sequence>MANSLLDFVMSLVRDSDAAARYAADPAAAIADANLPDVTSADVDQLIPVVAESLSSAVPGLDATSWAGTLPAVDSNVWTSGAATAAFDAFGIDDSVPVIGIDDVDGLDELPVHDVSTITDDGLGVIQGLEDEYADIPVNTVVEDIPVHDSILDHEWSAPDASGFDVFD</sequence>
<reference evidence="1 2" key="1">
    <citation type="submission" date="2019-04" db="EMBL/GenBank/DDBJ databases">
        <title>Draft, Whole-Genome Sequence of the Anthracene-degrading Mycobacterium frederiksbergense LB501T, Isolated from a Polycyclic Aromatic Hydrocarbon (PAH)-Contaminated Soil.</title>
        <authorList>
            <person name="Augelletti F."/>
        </authorList>
    </citation>
    <scope>NUCLEOTIDE SEQUENCE [LARGE SCALE GENOMIC DNA]</scope>
    <source>
        <strain evidence="1 2">LB 501T</strain>
    </source>
</reference>
<dbReference type="NCBIfam" id="NF038175">
    <property type="entry name" value="IniB_NTERM"/>
    <property type="match status" value="1"/>
</dbReference>
<dbReference type="EMBL" id="CP038799">
    <property type="protein sequence ID" value="QIV81505.1"/>
    <property type="molecule type" value="Genomic_DNA"/>
</dbReference>
<evidence type="ECO:0000313" key="1">
    <source>
        <dbReference type="EMBL" id="QIV81505.1"/>
    </source>
</evidence>
<organism evidence="1 2">
    <name type="scientific">Mycolicibacterium frederiksbergense</name>
    <dbReference type="NCBI Taxonomy" id="117567"/>
    <lineage>
        <taxon>Bacteria</taxon>
        <taxon>Bacillati</taxon>
        <taxon>Actinomycetota</taxon>
        <taxon>Actinomycetes</taxon>
        <taxon>Mycobacteriales</taxon>
        <taxon>Mycobacteriaceae</taxon>
        <taxon>Mycolicibacterium</taxon>
    </lineage>
</organism>
<accession>A0A6H0S594</accession>